<name>A0A326RMP9_9BACT</name>
<evidence type="ECO:0000313" key="2">
    <source>
        <dbReference type="Proteomes" id="UP000248917"/>
    </source>
</evidence>
<comment type="caution">
    <text evidence="1">The sequence shown here is derived from an EMBL/GenBank/DDBJ whole genome shotgun (WGS) entry which is preliminary data.</text>
</comment>
<dbReference type="RefSeq" id="WP_111393307.1">
    <property type="nucleotide sequence ID" value="NZ_JBJINY010000084.1"/>
</dbReference>
<dbReference type="Proteomes" id="UP000248917">
    <property type="component" value="Unassembled WGS sequence"/>
</dbReference>
<keyword evidence="2" id="KW-1185">Reference proteome</keyword>
<dbReference type="OrthoDB" id="47198at2"/>
<dbReference type="EMBL" id="QKTX01000009">
    <property type="protein sequence ID" value="PZV82158.1"/>
    <property type="molecule type" value="Genomic_DNA"/>
</dbReference>
<accession>A0A326RMP9</accession>
<organism evidence="1 2">
    <name type="scientific">Algoriphagus aquaeductus</name>
    <dbReference type="NCBI Taxonomy" id="475299"/>
    <lineage>
        <taxon>Bacteria</taxon>
        <taxon>Pseudomonadati</taxon>
        <taxon>Bacteroidota</taxon>
        <taxon>Cytophagia</taxon>
        <taxon>Cytophagales</taxon>
        <taxon>Cyclobacteriaceae</taxon>
        <taxon>Algoriphagus</taxon>
    </lineage>
</organism>
<reference evidence="1 2" key="1">
    <citation type="submission" date="2018-06" db="EMBL/GenBank/DDBJ databases">
        <title>Genomic Encyclopedia of Archaeal and Bacterial Type Strains, Phase II (KMG-II): from individual species to whole genera.</title>
        <authorList>
            <person name="Goeker M."/>
        </authorList>
    </citation>
    <scope>NUCLEOTIDE SEQUENCE [LARGE SCALE GENOMIC DNA]</scope>
    <source>
        <strain evidence="1 2">T4</strain>
    </source>
</reference>
<evidence type="ECO:0000313" key="1">
    <source>
        <dbReference type="EMBL" id="PZV82158.1"/>
    </source>
</evidence>
<proteinExistence type="predicted"/>
<protein>
    <submittedName>
        <fullName evidence="1">Uncharacterized protein</fullName>
    </submittedName>
</protein>
<sequence length="78" mass="9029">MKFFYLSSKPNSQGEFEIHDKECEHIPDSLDRDYLGPFNNGSEALRKAELLKPSVALCHKCCKQTFQAVFFKSKDQEK</sequence>
<gene>
    <name evidence="1" type="ORF">CLV31_10919</name>
</gene>
<dbReference type="AlphaFoldDB" id="A0A326RMP9"/>